<proteinExistence type="predicted"/>
<organism evidence="2 3">
    <name type="scientific">Burkholderia stabilis</name>
    <dbReference type="NCBI Taxonomy" id="95485"/>
    <lineage>
        <taxon>Bacteria</taxon>
        <taxon>Pseudomonadati</taxon>
        <taxon>Pseudomonadota</taxon>
        <taxon>Betaproteobacteria</taxon>
        <taxon>Burkholderiales</taxon>
        <taxon>Burkholderiaceae</taxon>
        <taxon>Burkholderia</taxon>
        <taxon>Burkholderia cepacia complex</taxon>
    </lineage>
</organism>
<sequence>MARIGSDAQSMVDTVPEAGTRHAGGGPNA</sequence>
<protein>
    <submittedName>
        <fullName evidence="2">Uncharacterized protein</fullName>
    </submittedName>
</protein>
<accession>A0A1Y1BZV4</accession>
<reference evidence="2 3" key="1">
    <citation type="journal article" date="2017" name="Genome Announc.">
        <title>Complete Genome Sequence of Burkholderia stabilis FERMP-21014.</title>
        <authorList>
            <person name="Konishi K."/>
            <person name="Kumagai T."/>
            <person name="Sakasegawa S."/>
            <person name="Tamura T."/>
        </authorList>
    </citation>
    <scope>NUCLEOTIDE SEQUENCE [LARGE SCALE GENOMIC DNA]</scope>
    <source>
        <strain evidence="2 3">FERMP-21014</strain>
    </source>
</reference>
<dbReference type="Proteomes" id="UP000218432">
    <property type="component" value="Chromosome 2"/>
</dbReference>
<dbReference type="AlphaFoldDB" id="A0A1Y1BZV4"/>
<dbReference type="EMBL" id="AP018112">
    <property type="protein sequence ID" value="BAX63187.1"/>
    <property type="molecule type" value="Genomic_DNA"/>
</dbReference>
<evidence type="ECO:0000313" key="2">
    <source>
        <dbReference type="EMBL" id="BAX63187.1"/>
    </source>
</evidence>
<evidence type="ECO:0000313" key="3">
    <source>
        <dbReference type="Proteomes" id="UP000218432"/>
    </source>
</evidence>
<evidence type="ECO:0000256" key="1">
    <source>
        <dbReference type="SAM" id="MobiDB-lite"/>
    </source>
</evidence>
<name>A0A1Y1BZV4_9BURK</name>
<feature type="region of interest" description="Disordered" evidence="1">
    <location>
        <begin position="1"/>
        <end position="29"/>
    </location>
</feature>
<gene>
    <name evidence="2" type="ORF">BSFP_060550</name>
</gene>